<dbReference type="InterPro" id="IPR024173">
    <property type="entry name" value="Pesterase_MJ0037-like"/>
</dbReference>
<dbReference type="InterPro" id="IPR026336">
    <property type="entry name" value="PdeM-like"/>
</dbReference>
<feature type="domain" description="Calcineurin-like phosphoesterase" evidence="1">
    <location>
        <begin position="29"/>
        <end position="129"/>
    </location>
</feature>
<evidence type="ECO:0000313" key="3">
    <source>
        <dbReference type="Proteomes" id="UP000198984"/>
    </source>
</evidence>
<gene>
    <name evidence="2" type="ORF">SAMN04488505_106213</name>
</gene>
<dbReference type="GO" id="GO:0016787">
    <property type="term" value="F:hydrolase activity"/>
    <property type="evidence" value="ECO:0007669"/>
    <property type="project" value="InterPro"/>
</dbReference>
<reference evidence="2 3" key="1">
    <citation type="submission" date="2016-10" db="EMBL/GenBank/DDBJ databases">
        <authorList>
            <person name="de Groot N.N."/>
        </authorList>
    </citation>
    <scope>NUCLEOTIDE SEQUENCE [LARGE SCALE GENOMIC DNA]</scope>
    <source>
        <strain evidence="2 3">DSM 21039</strain>
    </source>
</reference>
<dbReference type="InterPro" id="IPR004843">
    <property type="entry name" value="Calcineurin-like_PHP"/>
</dbReference>
<sequence length="218" mass="24656">MEEVVFNFQQQTWHLSAGKALYWLEEKALILSDLHLGKSAHFRKAGIAVPAGLIQEDLYRLQQLITHYHPEKIIVVGDLFHSSENNDVQYFRLWRQQFPHIRFELVKGNHDILAADLYASLHITVHDTLTLQNIHFIHEPCESEDAHGPYTFSGHLHPGVAIAGGGRQRLRLPCFYFGKSCGILPAFGRFTGLAMLAPETDEVVFAIANNSIFKITVA</sequence>
<dbReference type="RefSeq" id="WP_202909323.1">
    <property type="nucleotide sequence ID" value="NZ_FOBB01000006.1"/>
</dbReference>
<dbReference type="Gene3D" id="3.60.21.10">
    <property type="match status" value="1"/>
</dbReference>
<dbReference type="SUPFAM" id="SSF56300">
    <property type="entry name" value="Metallo-dependent phosphatases"/>
    <property type="match status" value="1"/>
</dbReference>
<dbReference type="InterPro" id="IPR029052">
    <property type="entry name" value="Metallo-depent_PP-like"/>
</dbReference>
<evidence type="ECO:0000259" key="1">
    <source>
        <dbReference type="Pfam" id="PF00149"/>
    </source>
</evidence>
<dbReference type="PIRSF" id="PIRSF000887">
    <property type="entry name" value="Pesterase_MJ0037"/>
    <property type="match status" value="1"/>
</dbReference>
<dbReference type="NCBIfam" id="TIGR04123">
    <property type="entry name" value="P_estr_lig_assc"/>
    <property type="match status" value="1"/>
</dbReference>
<dbReference type="EMBL" id="FOBB01000006">
    <property type="protein sequence ID" value="SEM81104.1"/>
    <property type="molecule type" value="Genomic_DNA"/>
</dbReference>
<dbReference type="PANTHER" id="PTHR39323:SF1">
    <property type="entry name" value="BLR1149 PROTEIN"/>
    <property type="match status" value="1"/>
</dbReference>
<dbReference type="Pfam" id="PF00149">
    <property type="entry name" value="Metallophos"/>
    <property type="match status" value="1"/>
</dbReference>
<accession>A0A1H8BG38</accession>
<dbReference type="Proteomes" id="UP000198984">
    <property type="component" value="Unassembled WGS sequence"/>
</dbReference>
<protein>
    <submittedName>
        <fullName evidence="2">Putative phosphoesterase</fullName>
    </submittedName>
</protein>
<proteinExistence type="predicted"/>
<dbReference type="PANTHER" id="PTHR39323">
    <property type="entry name" value="BLR1149 PROTEIN"/>
    <property type="match status" value="1"/>
</dbReference>
<organism evidence="2 3">
    <name type="scientific">Chitinophaga rupis</name>
    <dbReference type="NCBI Taxonomy" id="573321"/>
    <lineage>
        <taxon>Bacteria</taxon>
        <taxon>Pseudomonadati</taxon>
        <taxon>Bacteroidota</taxon>
        <taxon>Chitinophagia</taxon>
        <taxon>Chitinophagales</taxon>
        <taxon>Chitinophagaceae</taxon>
        <taxon>Chitinophaga</taxon>
    </lineage>
</organism>
<dbReference type="AlphaFoldDB" id="A0A1H8BG38"/>
<name>A0A1H8BG38_9BACT</name>
<keyword evidence="3" id="KW-1185">Reference proteome</keyword>
<evidence type="ECO:0000313" key="2">
    <source>
        <dbReference type="EMBL" id="SEM81104.1"/>
    </source>
</evidence>
<dbReference type="STRING" id="573321.SAMN04488505_106213"/>